<accession>D1J8R2</accession>
<evidence type="ECO:0000313" key="1">
    <source>
        <dbReference type="EMBL" id="CAX37609.1"/>
    </source>
</evidence>
<dbReference type="PaxDb" id="347256-MHO_4740"/>
<dbReference type="EMBL" id="FP236530">
    <property type="protein sequence ID" value="CAX37609.1"/>
    <property type="molecule type" value="Genomic_DNA"/>
</dbReference>
<proteinExistence type="predicted"/>
<dbReference type="HOGENOM" id="CLU_574675_0_0_14"/>
<dbReference type="Proteomes" id="UP000002631">
    <property type="component" value="Chromosome"/>
</dbReference>
<organism evidence="1 2">
    <name type="scientific">Metamycoplasma hominis (strain ATCC 23114 / DSM 25592 / NBRC 14850 / NCTC 10111 / PG21)</name>
    <name type="common">Mycoplasma hominis</name>
    <dbReference type="NCBI Taxonomy" id="347256"/>
    <lineage>
        <taxon>Bacteria</taxon>
        <taxon>Bacillati</taxon>
        <taxon>Mycoplasmatota</taxon>
        <taxon>Mycoplasmoidales</taxon>
        <taxon>Metamycoplasmataceae</taxon>
        <taxon>Metamycoplasma</taxon>
    </lineage>
</organism>
<evidence type="ECO:0000313" key="2">
    <source>
        <dbReference type="Proteomes" id="UP000002631"/>
    </source>
</evidence>
<protein>
    <submittedName>
        <fullName evidence="1">Uncharacterized protein</fullName>
    </submittedName>
</protein>
<keyword evidence="2" id="KW-1185">Reference proteome</keyword>
<gene>
    <name evidence="1" type="ordered locus">MHO_4740</name>
</gene>
<dbReference type="AlphaFoldDB" id="D1J8R2"/>
<reference evidence="1 2" key="1">
    <citation type="journal article" date="2009" name="PLoS Genet.">
        <title>Life on arginine for Mycoplasma hominis: clues from its minimal genome and comparison with other human urogenital mycoplasmas.</title>
        <authorList>
            <person name="Pereyre S."/>
            <person name="Sirand-Pugnet P."/>
            <person name="Beven L."/>
            <person name="Charron A."/>
            <person name="Renaudin H."/>
            <person name="Barre A."/>
            <person name="Avenaud P."/>
            <person name="Jacob D."/>
            <person name="Couloux A."/>
            <person name="Barbe V."/>
            <person name="de Daruvar A."/>
            <person name="Blanchard A."/>
            <person name="Bebear C."/>
        </authorList>
    </citation>
    <scope>NUCLEOTIDE SEQUENCE [LARGE SCALE GENOMIC DNA]</scope>
    <source>
        <strain evidence="2">ATCC 23114 / NBRC 14850 / NCTC 10111 / PG21</strain>
    </source>
</reference>
<name>D1J8R2_METH1</name>
<dbReference type="KEGG" id="mho:MHO_4740"/>
<sequence length="475" mass="56764">MDERVIDKYKIHFINDKRYYEFDMTNLLPSLDETIPYYFKYDDIEIYSNSWNRMTLSILSALDNKNHKSNDELLMIHYFWTKTDIFSSEKRTNYTPFRDLYLNTNHTSAHAMMNIQGLLKAYNIPLEKCYFLIRRHISAEPEEVKKSIRADTIFAFSRSLQLKGYSSDRIGIIVSNFRTINEILSKVSPGYNDFFLFDDYYYFTNYKAKLVEWLEKRHYSEQDKTYRAVKRCLDLLDDFYKNKNFYNDLSNTIITNETIKFLGDEIENLFLSLNTDVIVSNKLYARMRMVHYELLKSINQLNNPKSIYKLASIYFGKKYYFKEPFISRDKSANLSNDEIIYSYAYTMDEISILKLNQYADKMQLKKLDNYLLLFEDASDEYIQIDESKLIKKDKIDIAPAVLDKIEKELLYYLDSFGSIDSETYAGYNSMPSLNVSWNKYLLLGLCRTYFNELISIKYNRKQYKKITFKLELKQK</sequence>